<name>A0A1N7RPZ6_9BURK</name>
<evidence type="ECO:0000256" key="1">
    <source>
        <dbReference type="SAM" id="MobiDB-lite"/>
    </source>
</evidence>
<dbReference type="Proteomes" id="UP000195569">
    <property type="component" value="Unassembled WGS sequence"/>
</dbReference>
<keyword evidence="3" id="KW-1185">Reference proteome</keyword>
<dbReference type="EMBL" id="CYGY02000011">
    <property type="protein sequence ID" value="SIT37177.1"/>
    <property type="molecule type" value="Genomic_DNA"/>
</dbReference>
<gene>
    <name evidence="2" type="ORF">BN2476_110142</name>
</gene>
<evidence type="ECO:0000313" key="2">
    <source>
        <dbReference type="EMBL" id="SIT37177.1"/>
    </source>
</evidence>
<dbReference type="AlphaFoldDB" id="A0A1N7RPZ6"/>
<comment type="caution">
    <text evidence="2">The sequence shown here is derived from an EMBL/GenBank/DDBJ whole genome shotgun (WGS) entry which is preliminary data.</text>
</comment>
<dbReference type="SUPFAM" id="SSF55781">
    <property type="entry name" value="GAF domain-like"/>
    <property type="match status" value="1"/>
</dbReference>
<feature type="region of interest" description="Disordered" evidence="1">
    <location>
        <begin position="1"/>
        <end position="35"/>
    </location>
</feature>
<proteinExistence type="predicted"/>
<organism evidence="2 3">
    <name type="scientific">Paraburkholderia piptadeniae</name>
    <dbReference type="NCBI Taxonomy" id="1701573"/>
    <lineage>
        <taxon>Bacteria</taxon>
        <taxon>Pseudomonadati</taxon>
        <taxon>Pseudomonadota</taxon>
        <taxon>Betaproteobacteria</taxon>
        <taxon>Burkholderiales</taxon>
        <taxon>Burkholderiaceae</taxon>
        <taxon>Paraburkholderia</taxon>
    </lineage>
</organism>
<sequence length="72" mass="8065">MTGHAWMMTMTDERALEPATRQGFESPKRYGPRTPTTINGLLEFDHAARARGYATIDEDFASLASSLFGRTR</sequence>
<reference evidence="2" key="1">
    <citation type="submission" date="2016-12" db="EMBL/GenBank/DDBJ databases">
        <authorList>
            <person name="Moulin L."/>
        </authorList>
    </citation>
    <scope>NUCLEOTIDE SEQUENCE [LARGE SCALE GENOMIC DNA]</scope>
    <source>
        <strain evidence="2">STM 7183</strain>
    </source>
</reference>
<evidence type="ECO:0000313" key="3">
    <source>
        <dbReference type="Proteomes" id="UP000195569"/>
    </source>
</evidence>
<protein>
    <submittedName>
        <fullName evidence="2">Transcriptional regulator IclR family</fullName>
    </submittedName>
</protein>
<accession>A0A1N7RPZ6</accession>